<protein>
    <submittedName>
        <fullName evidence="2">Uncharacterized protein</fullName>
    </submittedName>
</protein>
<feature type="region of interest" description="Disordered" evidence="1">
    <location>
        <begin position="84"/>
        <end position="113"/>
    </location>
</feature>
<dbReference type="InParanoid" id="A0A2G5D9Y9"/>
<reference evidence="2 3" key="1">
    <citation type="submission" date="2017-09" db="EMBL/GenBank/DDBJ databases">
        <title>WGS assembly of Aquilegia coerulea Goldsmith.</title>
        <authorList>
            <person name="Hodges S."/>
            <person name="Kramer E."/>
            <person name="Nordborg M."/>
            <person name="Tomkins J."/>
            <person name="Borevitz J."/>
            <person name="Derieg N."/>
            <person name="Yan J."/>
            <person name="Mihaltcheva S."/>
            <person name="Hayes R.D."/>
            <person name="Rokhsar D."/>
        </authorList>
    </citation>
    <scope>NUCLEOTIDE SEQUENCE [LARGE SCALE GENOMIC DNA]</scope>
    <source>
        <strain evidence="3">cv. Goldsmith</strain>
    </source>
</reference>
<accession>A0A2G5D9Y9</accession>
<dbReference type="PANTHER" id="PTHR47203">
    <property type="match status" value="1"/>
</dbReference>
<dbReference type="EMBL" id="KZ305042">
    <property type="protein sequence ID" value="PIA40331.1"/>
    <property type="molecule type" value="Genomic_DNA"/>
</dbReference>
<name>A0A2G5D9Y9_AQUCA</name>
<organism evidence="2 3">
    <name type="scientific">Aquilegia coerulea</name>
    <name type="common">Rocky mountain columbine</name>
    <dbReference type="NCBI Taxonomy" id="218851"/>
    <lineage>
        <taxon>Eukaryota</taxon>
        <taxon>Viridiplantae</taxon>
        <taxon>Streptophyta</taxon>
        <taxon>Embryophyta</taxon>
        <taxon>Tracheophyta</taxon>
        <taxon>Spermatophyta</taxon>
        <taxon>Magnoliopsida</taxon>
        <taxon>Ranunculales</taxon>
        <taxon>Ranunculaceae</taxon>
        <taxon>Thalictroideae</taxon>
        <taxon>Aquilegia</taxon>
    </lineage>
</organism>
<gene>
    <name evidence="2" type="ORF">AQUCO_02500194v1</name>
</gene>
<dbReference type="Proteomes" id="UP000230069">
    <property type="component" value="Unassembled WGS sequence"/>
</dbReference>
<dbReference type="AlphaFoldDB" id="A0A2G5D9Y9"/>
<feature type="compositionally biased region" description="Low complexity" evidence="1">
    <location>
        <begin position="8"/>
        <end position="20"/>
    </location>
</feature>
<evidence type="ECO:0000313" key="3">
    <source>
        <dbReference type="Proteomes" id="UP000230069"/>
    </source>
</evidence>
<evidence type="ECO:0000256" key="1">
    <source>
        <dbReference type="SAM" id="MobiDB-lite"/>
    </source>
</evidence>
<sequence length="185" mass="21608">MVTVSPWSSSSDSSSSSSDSFTKRSLEIEASWNRHIRRMNLMMQMGLMMMLAYLIEREREEEEEEERAHSLEMRELRSRKRNHSSFPNYYEKNKRKKTPIEISNSSEPFPTHLRPTPEECRLVRDSLLSLHGFPKEFAKYSKIRSGLGISSNTSEPNENEAEVVEEAKGECVGWFGEYSFISEYY</sequence>
<feature type="region of interest" description="Disordered" evidence="1">
    <location>
        <begin position="1"/>
        <end position="22"/>
    </location>
</feature>
<keyword evidence="3" id="KW-1185">Reference proteome</keyword>
<evidence type="ECO:0000313" key="2">
    <source>
        <dbReference type="EMBL" id="PIA40331.1"/>
    </source>
</evidence>
<dbReference type="STRING" id="218851.A0A2G5D9Y9"/>
<proteinExistence type="predicted"/>
<dbReference type="OrthoDB" id="5607at2759"/>
<dbReference type="PANTHER" id="PTHR47203:SF1">
    <property type="entry name" value="HYPOTHETICAL BASE EXCISION DNA REPAIR PROTEIN (EUROFUNG)"/>
    <property type="match status" value="1"/>
</dbReference>